<dbReference type="InterPro" id="IPR014030">
    <property type="entry name" value="Ketoacyl_synth_N"/>
</dbReference>
<name>I4EII6_9BACT</name>
<organism evidence="15 16">
    <name type="scientific">Nitrolancea hollandica Lb</name>
    <dbReference type="NCBI Taxonomy" id="1129897"/>
    <lineage>
        <taxon>Bacteria</taxon>
        <taxon>Pseudomonadati</taxon>
        <taxon>Thermomicrobiota</taxon>
        <taxon>Thermomicrobia</taxon>
        <taxon>Sphaerobacterales</taxon>
        <taxon>Sphaerobacterineae</taxon>
        <taxon>Sphaerobacteraceae</taxon>
        <taxon>Nitrolancea</taxon>
    </lineage>
</organism>
<comment type="caution">
    <text evidence="15">The sequence shown here is derived from an EMBL/GenBank/DDBJ whole genome shotgun (WGS) entry which is preliminary data.</text>
</comment>
<dbReference type="Proteomes" id="UP000004221">
    <property type="component" value="Unassembled WGS sequence"/>
</dbReference>
<dbReference type="GO" id="GO:0030497">
    <property type="term" value="P:fatty acid elongation"/>
    <property type="evidence" value="ECO:0007669"/>
    <property type="project" value="UniProtKB-ARBA"/>
</dbReference>
<dbReference type="InterPro" id="IPR000794">
    <property type="entry name" value="Beta-ketoacyl_synthase"/>
</dbReference>
<proteinExistence type="inferred from homology"/>
<evidence type="ECO:0000256" key="4">
    <source>
        <dbReference type="ARBA" id="ARBA00014657"/>
    </source>
</evidence>
<evidence type="ECO:0000259" key="14">
    <source>
        <dbReference type="PROSITE" id="PS52004"/>
    </source>
</evidence>
<evidence type="ECO:0000256" key="9">
    <source>
        <dbReference type="ARBA" id="ARBA00023160"/>
    </source>
</evidence>
<evidence type="ECO:0000256" key="3">
    <source>
        <dbReference type="ARBA" id="ARBA00012356"/>
    </source>
</evidence>
<comment type="catalytic activity">
    <reaction evidence="11">
        <text>a fatty acyl-[ACP] + malonyl-[ACP] + H(+) = a 3-oxoacyl-[ACP] + holo-[ACP] + CO2</text>
        <dbReference type="Rhea" id="RHEA:22836"/>
        <dbReference type="Rhea" id="RHEA-COMP:9623"/>
        <dbReference type="Rhea" id="RHEA-COMP:9685"/>
        <dbReference type="Rhea" id="RHEA-COMP:9916"/>
        <dbReference type="Rhea" id="RHEA-COMP:14125"/>
        <dbReference type="ChEBI" id="CHEBI:15378"/>
        <dbReference type="ChEBI" id="CHEBI:16526"/>
        <dbReference type="ChEBI" id="CHEBI:64479"/>
        <dbReference type="ChEBI" id="CHEBI:78449"/>
        <dbReference type="ChEBI" id="CHEBI:78776"/>
        <dbReference type="ChEBI" id="CHEBI:138651"/>
    </reaction>
</comment>
<keyword evidence="9 11" id="KW-0275">Fatty acid biosynthesis</keyword>
<keyword evidence="10 11" id="KW-0012">Acyltransferase</keyword>
<dbReference type="PROSITE" id="PS00606">
    <property type="entry name" value="KS3_1"/>
    <property type="match status" value="1"/>
</dbReference>
<dbReference type="SUPFAM" id="SSF53901">
    <property type="entry name" value="Thiolase-like"/>
    <property type="match status" value="2"/>
</dbReference>
<evidence type="ECO:0000256" key="5">
    <source>
        <dbReference type="ARBA" id="ARBA00022516"/>
    </source>
</evidence>
<dbReference type="InterPro" id="IPR020841">
    <property type="entry name" value="PKS_Beta-ketoAc_synthase_dom"/>
</dbReference>
<sequence>MSADETWRGLVAGQSGIRRVQGFDPSNLPVQIAGEVPGVSVSQWVDAKAARQMAKFSQFAVAAAGMALKDAGLESASIDPDRAGVVIGTGAGGMATILETQEVAQRRGLLKISPFFMTTFPHNLPAYHIAQTFRFLGPSLTVSTACATGAQAIGEAAQFIRAGQADIALAGGTEHCIFPLFLASFAVQRAVATRNDEPDKASRPFDKNRDGFVLGEGAAVLVLETLEHALARGATIYAELRGYGSSDDGYHPIAPDPEGRGAARAMLSAMADAGISPEQVDYVNAHAASTPLGDKAETTAIKCALGEHAGRVPVSSTKSMIGHLMGAAGAIEAMATVLTIRDQVIHPTINYETPDPECDLDYVPNTARQATVRVALSNSFGLGGQNACLAFSRYEPESAGSEPVS</sequence>
<dbReference type="InterPro" id="IPR018201">
    <property type="entry name" value="Ketoacyl_synth_AS"/>
</dbReference>
<evidence type="ECO:0000313" key="15">
    <source>
        <dbReference type="EMBL" id="CCF84498.1"/>
    </source>
</evidence>
<evidence type="ECO:0000256" key="2">
    <source>
        <dbReference type="ARBA" id="ARBA00008467"/>
    </source>
</evidence>
<dbReference type="PIRSF" id="PIRSF000447">
    <property type="entry name" value="KAS_II"/>
    <property type="match status" value="1"/>
</dbReference>
<feature type="domain" description="Ketosynthase family 3 (KS3)" evidence="14">
    <location>
        <begin position="1"/>
        <end position="393"/>
    </location>
</feature>
<dbReference type="InterPro" id="IPR016039">
    <property type="entry name" value="Thiolase-like"/>
</dbReference>
<keyword evidence="6 11" id="KW-0808">Transferase</keyword>
<dbReference type="FunFam" id="3.40.47.10:FF:000018">
    <property type="entry name" value="3-oxoacyl-[acyl-carrier-protein] synthase 2"/>
    <property type="match status" value="1"/>
</dbReference>
<dbReference type="Pfam" id="PF00109">
    <property type="entry name" value="ketoacyl-synt"/>
    <property type="match status" value="1"/>
</dbReference>
<dbReference type="PANTHER" id="PTHR11712:SF336">
    <property type="entry name" value="3-OXOACYL-[ACYL-CARRIER-PROTEIN] SYNTHASE, MITOCHONDRIAL"/>
    <property type="match status" value="1"/>
</dbReference>
<reference evidence="15 16" key="1">
    <citation type="journal article" date="2012" name="ISME J.">
        <title>Nitrification expanded: discovery, physiology and genomics of a nitrite-oxidizing bacterium from the phylum Chloroflexi.</title>
        <authorList>
            <person name="Sorokin D.Y."/>
            <person name="Lucker S."/>
            <person name="Vejmelkova D."/>
            <person name="Kostrikina N.A."/>
            <person name="Kleerebezem R."/>
            <person name="Rijpstra W.I."/>
            <person name="Damste J.S."/>
            <person name="Le Paslier D."/>
            <person name="Muyzer G."/>
            <person name="Wagner M."/>
            <person name="van Loosdrecht M.C."/>
            <person name="Daims H."/>
        </authorList>
    </citation>
    <scope>NUCLEOTIDE SEQUENCE [LARGE SCALE GENOMIC DNA]</scope>
    <source>
        <strain evidence="16">none</strain>
    </source>
</reference>
<evidence type="ECO:0000313" key="16">
    <source>
        <dbReference type="Proteomes" id="UP000004221"/>
    </source>
</evidence>
<evidence type="ECO:0000256" key="8">
    <source>
        <dbReference type="ARBA" id="ARBA00023098"/>
    </source>
</evidence>
<evidence type="ECO:0000256" key="11">
    <source>
        <dbReference type="PIRNR" id="PIRNR000447"/>
    </source>
</evidence>
<evidence type="ECO:0000256" key="7">
    <source>
        <dbReference type="ARBA" id="ARBA00022832"/>
    </source>
</evidence>
<keyword evidence="7" id="KW-0276">Fatty acid metabolism</keyword>
<keyword evidence="16" id="KW-1185">Reference proteome</keyword>
<keyword evidence="8" id="KW-0443">Lipid metabolism</keyword>
<evidence type="ECO:0000256" key="1">
    <source>
        <dbReference type="ARBA" id="ARBA00005194"/>
    </source>
</evidence>
<dbReference type="EMBL" id="CAGS01000281">
    <property type="protein sequence ID" value="CCF84498.1"/>
    <property type="molecule type" value="Genomic_DNA"/>
</dbReference>
<dbReference type="EC" id="2.3.1.179" evidence="3 11"/>
<dbReference type="FunFam" id="3.40.47.10:FF:000029">
    <property type="entry name" value="3-oxoacyl-[acyl-carrier-protein] synthase 1"/>
    <property type="match status" value="1"/>
</dbReference>
<dbReference type="GO" id="GO:0005829">
    <property type="term" value="C:cytosol"/>
    <property type="evidence" value="ECO:0007669"/>
    <property type="project" value="TreeGrafter"/>
</dbReference>
<protein>
    <recommendedName>
        <fullName evidence="4 11">3-oxoacyl-[acyl-carrier-protein] synthase 2</fullName>
        <ecNumber evidence="3 11">2.3.1.179</ecNumber>
    </recommendedName>
</protein>
<evidence type="ECO:0000256" key="13">
    <source>
        <dbReference type="RuleBase" id="RU003694"/>
    </source>
</evidence>
<evidence type="ECO:0000256" key="10">
    <source>
        <dbReference type="ARBA" id="ARBA00023315"/>
    </source>
</evidence>
<dbReference type="InterPro" id="IPR014031">
    <property type="entry name" value="Ketoacyl_synth_C"/>
</dbReference>
<dbReference type="GO" id="GO:0004315">
    <property type="term" value="F:3-oxoacyl-[acyl-carrier-protein] synthase activity"/>
    <property type="evidence" value="ECO:0007669"/>
    <property type="project" value="UniProtKB-UniRule"/>
</dbReference>
<feature type="active site" description="For beta-ketoacyl synthase activity" evidence="12">
    <location>
        <position position="146"/>
    </location>
</feature>
<gene>
    <name evidence="15" type="primary">fabF</name>
    <name evidence="15" type="ORF">NITHO_3510003</name>
</gene>
<dbReference type="AlphaFoldDB" id="I4EII6"/>
<comment type="similarity">
    <text evidence="2 11 13">Belongs to the thiolase-like superfamily. Beta-ketoacyl-ACP synthases family.</text>
</comment>
<dbReference type="NCBIfam" id="TIGR03150">
    <property type="entry name" value="fabF"/>
    <property type="match status" value="1"/>
</dbReference>
<dbReference type="UniPathway" id="UPA00094"/>
<dbReference type="NCBIfam" id="NF005589">
    <property type="entry name" value="PRK07314.1"/>
    <property type="match status" value="1"/>
</dbReference>
<keyword evidence="5 11" id="KW-0444">Lipid biosynthesis</keyword>
<comment type="catalytic activity">
    <reaction evidence="11">
        <text>(9Z)-hexadecenoyl-[ACP] + malonyl-[ACP] + H(+) = 3-oxo-(11Z)-octadecenoyl-[ACP] + holo-[ACP] + CO2</text>
        <dbReference type="Rhea" id="RHEA:55040"/>
        <dbReference type="Rhea" id="RHEA-COMP:9623"/>
        <dbReference type="Rhea" id="RHEA-COMP:9685"/>
        <dbReference type="Rhea" id="RHEA-COMP:10800"/>
        <dbReference type="Rhea" id="RHEA-COMP:14074"/>
        <dbReference type="ChEBI" id="CHEBI:15378"/>
        <dbReference type="ChEBI" id="CHEBI:16526"/>
        <dbReference type="ChEBI" id="CHEBI:64479"/>
        <dbReference type="ChEBI" id="CHEBI:78449"/>
        <dbReference type="ChEBI" id="CHEBI:83989"/>
        <dbReference type="ChEBI" id="CHEBI:138538"/>
        <dbReference type="EC" id="2.3.1.179"/>
    </reaction>
</comment>
<comment type="pathway">
    <text evidence="1 11">Lipid metabolism; fatty acid biosynthesis.</text>
</comment>
<evidence type="ECO:0000256" key="6">
    <source>
        <dbReference type="ARBA" id="ARBA00022679"/>
    </source>
</evidence>
<dbReference type="PANTHER" id="PTHR11712">
    <property type="entry name" value="POLYKETIDE SYNTHASE-RELATED"/>
    <property type="match status" value="1"/>
</dbReference>
<accession>I4EII6</accession>
<dbReference type="CDD" id="cd00834">
    <property type="entry name" value="KAS_I_II"/>
    <property type="match status" value="1"/>
</dbReference>
<dbReference type="SMART" id="SM00825">
    <property type="entry name" value="PKS_KS"/>
    <property type="match status" value="1"/>
</dbReference>
<dbReference type="Gene3D" id="3.40.47.10">
    <property type="match status" value="1"/>
</dbReference>
<evidence type="ECO:0000256" key="12">
    <source>
        <dbReference type="PIRSR" id="PIRSR000447-1"/>
    </source>
</evidence>
<dbReference type="PROSITE" id="PS52004">
    <property type="entry name" value="KS3_2"/>
    <property type="match status" value="1"/>
</dbReference>
<dbReference type="InterPro" id="IPR017568">
    <property type="entry name" value="3-oxoacyl-ACP_synth-2"/>
</dbReference>
<comment type="function">
    <text evidence="11">Involved in the type II fatty acid elongation cycle. Catalyzes the elongation of a wide range of acyl-ACP by the addition of two carbons from malonyl-ACP to an acyl acceptor. Can efficiently catalyze the conversion of palmitoleoyl-ACP (cis-hexadec-9-enoyl-ACP) to cis-vaccenoyl-ACP (cis-octadec-11-enoyl-ACP), an essential step in the thermal regulation of fatty acid composition.</text>
</comment>
<dbReference type="Pfam" id="PF02801">
    <property type="entry name" value="Ketoacyl-synt_C"/>
    <property type="match status" value="1"/>
</dbReference>